<dbReference type="GeneID" id="20803684"/>
<dbReference type="PROSITE" id="PS50096">
    <property type="entry name" value="IQ"/>
    <property type="match status" value="1"/>
</dbReference>
<protein>
    <submittedName>
        <fullName evidence="3">Uncharacterized protein</fullName>
    </submittedName>
</protein>
<feature type="coiled-coil region" evidence="1">
    <location>
        <begin position="1694"/>
        <end position="1767"/>
    </location>
</feature>
<evidence type="ECO:0000256" key="1">
    <source>
        <dbReference type="SAM" id="Coils"/>
    </source>
</evidence>
<feature type="coiled-coil region" evidence="1">
    <location>
        <begin position="528"/>
        <end position="555"/>
    </location>
</feature>
<feature type="region of interest" description="Disordered" evidence="2">
    <location>
        <begin position="456"/>
        <end position="512"/>
    </location>
</feature>
<feature type="coiled-coil region" evidence="1">
    <location>
        <begin position="701"/>
        <end position="756"/>
    </location>
</feature>
<feature type="compositionally biased region" description="Basic residues" evidence="2">
    <location>
        <begin position="488"/>
        <end position="497"/>
    </location>
</feature>
<dbReference type="STRING" id="112090.W4H4I1"/>
<feature type="coiled-coil region" evidence="1">
    <location>
        <begin position="640"/>
        <end position="667"/>
    </location>
</feature>
<proteinExistence type="predicted"/>
<dbReference type="Gene3D" id="1.10.287.1490">
    <property type="match status" value="1"/>
</dbReference>
<feature type="coiled-coil region" evidence="1">
    <location>
        <begin position="1937"/>
        <end position="1971"/>
    </location>
</feature>
<reference evidence="3" key="1">
    <citation type="submission" date="2013-12" db="EMBL/GenBank/DDBJ databases">
        <title>The Genome Sequence of Aphanomyces astaci APO3.</title>
        <authorList>
            <consortium name="The Broad Institute Genomics Platform"/>
            <person name="Russ C."/>
            <person name="Tyler B."/>
            <person name="van West P."/>
            <person name="Dieguez-Uribeondo J."/>
            <person name="Young S.K."/>
            <person name="Zeng Q."/>
            <person name="Gargeya S."/>
            <person name="Fitzgerald M."/>
            <person name="Abouelleil A."/>
            <person name="Alvarado L."/>
            <person name="Chapman S.B."/>
            <person name="Gainer-Dewar J."/>
            <person name="Goldberg J."/>
            <person name="Griggs A."/>
            <person name="Gujja S."/>
            <person name="Hansen M."/>
            <person name="Howarth C."/>
            <person name="Imamovic A."/>
            <person name="Ireland A."/>
            <person name="Larimer J."/>
            <person name="McCowan C."/>
            <person name="Murphy C."/>
            <person name="Pearson M."/>
            <person name="Poon T.W."/>
            <person name="Priest M."/>
            <person name="Roberts A."/>
            <person name="Saif S."/>
            <person name="Shea T."/>
            <person name="Sykes S."/>
            <person name="Wortman J."/>
            <person name="Nusbaum C."/>
            <person name="Birren B."/>
        </authorList>
    </citation>
    <scope>NUCLEOTIDE SEQUENCE [LARGE SCALE GENOMIC DNA]</scope>
    <source>
        <strain evidence="3">APO3</strain>
    </source>
</reference>
<name>W4H4I1_APHAT</name>
<dbReference type="EMBL" id="KI913116">
    <property type="protein sequence ID" value="ETV86511.1"/>
    <property type="molecule type" value="Genomic_DNA"/>
</dbReference>
<dbReference type="OrthoDB" id="77418at2759"/>
<gene>
    <name evidence="3" type="ORF">H257_01688</name>
</gene>
<evidence type="ECO:0000313" key="3">
    <source>
        <dbReference type="EMBL" id="ETV86511.1"/>
    </source>
</evidence>
<accession>W4H4I1</accession>
<keyword evidence="1" id="KW-0175">Coiled coil</keyword>
<sequence>MAKQSPPPTVLRGWVWTQHALWREDVKCNVRMVDTVFFDPQTNRPSRWLFASKHGVISKKKDDHLALESIRDRFLRLSVHPRNPQKFVAHCLYRNGNRKLVNAAQFDDIISALGSPRGGAKPPCMLGLQSFVVPQGDPPLTLVATFKDGQCVVSAILQDSSDSIDNTVVSPRLRKEVEHATLEIVQFLQATAHIVVAKLTAEFVVDDEHALWLVHIPNTAIHSEVGSDDSMSQQMLQQTQSLPTLKLTTDGGPKCRGDFCAVPVNALPGLFPLSPPSPALLDDTRERFKLGNHHILLGRMGMKYMQVRPSDDLATEWAAVDSSQRSELGRTNPGNFYKLVHVCPNCNRTYTHIQALRETQFQHLNLDTLDDDRHHDVVGGEQQRPSSTKKNSKAIAKKTKFKGGPPLLGPNNNFKPSDELMRFMGVPPQDTSPAAPSLDLVQDQQHEAEFLAELAKHSTPQTQLRHSLPPEAEDDSSMPLPAIIAKPSQRRSTKKAPSKRDKSEASNNNNQPVLAQFEHEWNQMDHANRSLMQENQALRDKLQQLDSQMATDSRRWQQELSTALESNSVLEKQSKQVGKRMASMQKEFADAVAEKDELLRRQLVDAEHKFNQQLLERLATSGNGVAPEKASNKNGGGGDQLSLIETIEQLSAQLDNEQREHEQDAYKVQAQHQQDLARVYDRHKMETEALRISMRQGVDAMEELKTQLFACQNQLQVAQSQTKQVKATLHDVQHQKIELEEQMANLEKKLQTVTSSEAKAATPSDSSVEKLQHKIDYLKAQLASEIRCKEELGSNVATLTVNIDALKKDRKKLLADADESHRKMLERVEERHRQELEMVNSQNASLQGKLVQLQANVTDLVGDLSTARNKEDNAKLTTEKLALEGVRLHTRIAELELQNEELQESVNGTKSSMDDAARANLEATLRRLTHERQYLKNQMDGECRSKEEAEAKCKDLQAQLLTVQTEWKQEVAALKLATKEREAALQGQLAKTEESALVVHGELTSTKHQLNETKLALFKTREQGHSDQTALESCRADLTHMKAMLITAKEELVKERERGRVASDRQTKSVASIKSSLIQVEADKAQAIAALQTEIQAALAQLATSHATVGRLEQASIVQARHHARALALLRVASSTSTRESLRLQRQWWQWVVHCQTLRTLHQQGVKMADTLKTREAVWYQRLEATCSDLNTKSQADKTAAMAELNELHTVALANIRTHLEQQRVDAVSMMESQLRTEHDDAVRVMTAQHGDEIDRLEAQHAHTIQLLQEAAHANDLRSEAALADAQRASEQRERQLRTDSTNELTQTMRDMEVANLSELQRMRNEAQANMRQVQDRHADELADVAAKAGAELRDRLCQATERQHMIANERDSVWVAQCRQHVQTQSNELAASHREAMYVLTSQHAQEVADVAQHWTTRLGDERTAHAAALQELRQVLEGKVAAEVESCRRDMLEQKGTAVMTTTAKWQRALADTNARLEVEKKVAYDKGVADREAEWQRAALLIKAAQKEEMALLECDSKEALKVCEEKFQLALATKTAQLQQACDNAIAAHKKTAQEALDEAVASTRDAVERTTAKAVEDEWREKLLAQKVALEEALQQACNEVEARVLQTSVEQHHVALKQWEEAKAAELAKVQSTLRGQFAQQTHDSEMALRREKEIAVQAVNDQWAMKLDAELEVQRNEAQVQLQAEIHACAESAAKQHEEQMALVQEESEKLIEKVESAMLQLKKQKESTEQELTSVQQALEEAEDASFDLQEELATVKKQHVFRHVMLVHSGMRKLQHLEDEVDSKDLEKRTQVAEWQQKLEATTKAMNERLDNAQAASGKLEQVYGNVYDTLVNYKRDQLVAHRSASNVVTSELSVLQAQIAEVVKTKSEGEDEVQKALAELGSLEEEIGAIQLMKDGHVNQAQVARKRRMHQEMEAMLEGIETKRTRVRTIETKQQELQSLHKQKEDEMKGLERQLVQILVEQQKQLLTLVTSVKTTSSSDRSSSVPA</sequence>
<organism evidence="3">
    <name type="scientific">Aphanomyces astaci</name>
    <name type="common">Crayfish plague agent</name>
    <dbReference type="NCBI Taxonomy" id="112090"/>
    <lineage>
        <taxon>Eukaryota</taxon>
        <taxon>Sar</taxon>
        <taxon>Stramenopiles</taxon>
        <taxon>Oomycota</taxon>
        <taxon>Saprolegniomycetes</taxon>
        <taxon>Saprolegniales</taxon>
        <taxon>Verrucalvaceae</taxon>
        <taxon>Aphanomyces</taxon>
    </lineage>
</organism>
<dbReference type="RefSeq" id="XP_009823310.1">
    <property type="nucleotide sequence ID" value="XM_009825008.1"/>
</dbReference>
<feature type="coiled-coil region" evidence="1">
    <location>
        <begin position="1274"/>
        <end position="1344"/>
    </location>
</feature>
<dbReference type="VEuPathDB" id="FungiDB:H257_01688"/>
<feature type="coiled-coil region" evidence="1">
    <location>
        <begin position="885"/>
        <end position="966"/>
    </location>
</feature>
<feature type="region of interest" description="Disordered" evidence="2">
    <location>
        <begin position="621"/>
        <end position="640"/>
    </location>
</feature>
<feature type="coiled-coil region" evidence="1">
    <location>
        <begin position="789"/>
        <end position="856"/>
    </location>
</feature>
<evidence type="ECO:0000256" key="2">
    <source>
        <dbReference type="SAM" id="MobiDB-lite"/>
    </source>
</evidence>